<comment type="caution">
    <text evidence="2">The sequence shown here is derived from an EMBL/GenBank/DDBJ whole genome shotgun (WGS) entry which is preliminary data.</text>
</comment>
<reference evidence="2 3" key="1">
    <citation type="submission" date="2022-07" db="EMBL/GenBank/DDBJ databases">
        <authorList>
            <person name="Li W.-J."/>
            <person name="Deng Q.-Q."/>
        </authorList>
    </citation>
    <scope>NUCLEOTIDE SEQUENCE [LARGE SCALE GENOMIC DNA]</scope>
    <source>
        <strain evidence="2 3">SYSU M60028</strain>
    </source>
</reference>
<organism evidence="2 3">
    <name type="scientific">Alsobacter ponti</name>
    <dbReference type="NCBI Taxonomy" id="2962936"/>
    <lineage>
        <taxon>Bacteria</taxon>
        <taxon>Pseudomonadati</taxon>
        <taxon>Pseudomonadota</taxon>
        <taxon>Alphaproteobacteria</taxon>
        <taxon>Hyphomicrobiales</taxon>
        <taxon>Alsobacteraceae</taxon>
        <taxon>Alsobacter</taxon>
    </lineage>
</organism>
<sequence length="177" mass="19119">MIAFAVPILLAVLFAAARAFPDGPIGLDRLWERIGGPADQGPVDFTRLMRRADPNDALACPRELCPDARADIVSPVWDVPYHDLRERLRAVILADPGARQVAEATPGRGDRFVVRTPVWRFPDTVDVMVLPVAGGGATVAIYSRSLLGRSDFGANLARIRGYLADPRVAAGTRPAQP</sequence>
<dbReference type="InterPro" id="IPR010865">
    <property type="entry name" value="DUF1499"/>
</dbReference>
<keyword evidence="3" id="KW-1185">Reference proteome</keyword>
<protein>
    <submittedName>
        <fullName evidence="2">DUF1499 domain-containing protein</fullName>
    </submittedName>
</protein>
<feature type="signal peptide" evidence="1">
    <location>
        <begin position="1"/>
        <end position="19"/>
    </location>
</feature>
<dbReference type="EMBL" id="JANCLU010000001">
    <property type="protein sequence ID" value="MCP8937055.1"/>
    <property type="molecule type" value="Genomic_DNA"/>
</dbReference>
<accession>A0ABT1L8L1</accession>
<evidence type="ECO:0000313" key="2">
    <source>
        <dbReference type="EMBL" id="MCP8937055.1"/>
    </source>
</evidence>
<proteinExistence type="predicted"/>
<keyword evidence="1" id="KW-0732">Signal</keyword>
<feature type="chain" id="PRO_5047254248" evidence="1">
    <location>
        <begin position="20"/>
        <end position="177"/>
    </location>
</feature>
<evidence type="ECO:0000313" key="3">
    <source>
        <dbReference type="Proteomes" id="UP001205890"/>
    </source>
</evidence>
<gene>
    <name evidence="2" type="ORF">NK718_00860</name>
</gene>
<dbReference type="Pfam" id="PF07386">
    <property type="entry name" value="DUF1499"/>
    <property type="match status" value="1"/>
</dbReference>
<dbReference type="Proteomes" id="UP001205890">
    <property type="component" value="Unassembled WGS sequence"/>
</dbReference>
<name>A0ABT1L8L1_9HYPH</name>
<evidence type="ECO:0000256" key="1">
    <source>
        <dbReference type="SAM" id="SignalP"/>
    </source>
</evidence>